<proteinExistence type="predicted"/>
<dbReference type="Proteomes" id="UP001210678">
    <property type="component" value="Unassembled WGS sequence"/>
</dbReference>
<evidence type="ECO:0008006" key="3">
    <source>
        <dbReference type="Google" id="ProtNLM"/>
    </source>
</evidence>
<keyword evidence="2" id="KW-1185">Reference proteome</keyword>
<accession>A0ABT4YSY4</accession>
<evidence type="ECO:0000313" key="2">
    <source>
        <dbReference type="Proteomes" id="UP001210678"/>
    </source>
</evidence>
<evidence type="ECO:0000313" key="1">
    <source>
        <dbReference type="EMBL" id="MDB1124676.1"/>
    </source>
</evidence>
<gene>
    <name evidence="1" type="ORF">PGX00_13885</name>
</gene>
<dbReference type="EMBL" id="JAQLOI010000001">
    <property type="protein sequence ID" value="MDB1124676.1"/>
    <property type="molecule type" value="Genomic_DNA"/>
</dbReference>
<dbReference type="RefSeq" id="WP_272137416.1">
    <property type="nucleotide sequence ID" value="NZ_JAQLOI010000001.1"/>
</dbReference>
<sequence>MYKIPKELNGSIWHSTSTKNWQLIKETGAICTEPPEECLITRSRKNAEPFIQSLKGISLFDLRKSNATKNKAVFRFIPGNSNWNGTVWLEIDIESIKNNFWSAENATNHWRESDFRNFIPHAEGACFSNIPLSAIKTILIYERNKASFRKYN</sequence>
<comment type="caution">
    <text evidence="1">The sequence shown here is derived from an EMBL/GenBank/DDBJ whole genome shotgun (WGS) entry which is preliminary data.</text>
</comment>
<protein>
    <recommendedName>
        <fullName evidence="3">DUF952 domain-containing protein</fullName>
    </recommendedName>
</protein>
<name>A0ABT4YSY4_9VIBR</name>
<organism evidence="1 2">
    <name type="scientific">Vibrio algarum</name>
    <dbReference type="NCBI Taxonomy" id="3020714"/>
    <lineage>
        <taxon>Bacteria</taxon>
        <taxon>Pseudomonadati</taxon>
        <taxon>Pseudomonadota</taxon>
        <taxon>Gammaproteobacteria</taxon>
        <taxon>Vibrionales</taxon>
        <taxon>Vibrionaceae</taxon>
        <taxon>Vibrio</taxon>
    </lineage>
</organism>
<reference evidence="1 2" key="1">
    <citation type="submission" date="2023-01" db="EMBL/GenBank/DDBJ databases">
        <title>Vibrio sp. KJ40-1 sp.nov, isolated from marine algae.</title>
        <authorList>
            <person name="Butt M."/>
            <person name="Kim J.M.J."/>
            <person name="Jeon C.O.C."/>
        </authorList>
    </citation>
    <scope>NUCLEOTIDE SEQUENCE [LARGE SCALE GENOMIC DNA]</scope>
    <source>
        <strain evidence="1 2">KJ40-1</strain>
    </source>
</reference>